<organism evidence="2 3">
    <name type="scientific">Entomortierella parvispora</name>
    <dbReference type="NCBI Taxonomy" id="205924"/>
    <lineage>
        <taxon>Eukaryota</taxon>
        <taxon>Fungi</taxon>
        <taxon>Fungi incertae sedis</taxon>
        <taxon>Mucoromycota</taxon>
        <taxon>Mortierellomycotina</taxon>
        <taxon>Mortierellomycetes</taxon>
        <taxon>Mortierellales</taxon>
        <taxon>Mortierellaceae</taxon>
        <taxon>Entomortierella</taxon>
    </lineage>
</organism>
<feature type="compositionally biased region" description="Low complexity" evidence="1">
    <location>
        <begin position="580"/>
        <end position="593"/>
    </location>
</feature>
<dbReference type="AlphaFoldDB" id="A0A9P3LXY7"/>
<dbReference type="PANTHER" id="PTHR40788:SF2">
    <property type="entry name" value="CLR5 DOMAIN-CONTAINING PROTEIN"/>
    <property type="match status" value="1"/>
</dbReference>
<feature type="region of interest" description="Disordered" evidence="1">
    <location>
        <begin position="525"/>
        <end position="608"/>
    </location>
</feature>
<dbReference type="OrthoDB" id="2922289at2759"/>
<protein>
    <submittedName>
        <fullName evidence="2">Uncharacterized protein</fullName>
    </submittedName>
</protein>
<sequence>MAQKSREQRRNTLLHAWPQMPKKHLPDLEAFLDENSNQPSNNPAYLCPTLNQEDLLRPKILLIFLNARGRHHPSVFSGADEQLFKLGRVSGARTPGSLFGYTMVFTGHNSPSTYGRLYSWEENENALEWQMSGYAHYPGLGLMTLEAQECVYRFLVNCCLHILQITREDAMADDTPIEPEPPAVSMVDGPMYSLSDVAAATPYSVPAKLDLGRLRELIATRRSAAEDHFWSLREDPGYFESTLLEMRNHRGETLLDTNGKPHSLMSPRKSNEFWKRVVTRVLIEASGTLEVWHTLLSQIDELIALQKKYDGQLREELPLPDELLMSFLDVEFSLGNYMDIPMRSLNHIVLASPQMRTLFARAPESNSRHVDIMIRPNISMDSTQKKLLWLFQALFSDTQRRLVGAVPLLDMMERLVLNDPKSRHLFSGMVADTISDYSLLAEVQRQIRLFQPWASTFETAVKEQQSVILPSSLGRRTKENTLAMQTAERNLDAFWNLIDRTLLKTVNSSKNGEWTCLLSPGRMLQRTPDWVEPPPKASKKDKKKTGAQVEELMLGLELRSESTTDNKETKQQQKDRIKTRGTAATPAARATTEGTKEETSVSSQVDPQPTFKLDKKALKVFSTLFYQPSTSSKPGEIPWSDFLHAMRQTGFKGVKMYGSVWHFSPINPDMGRSIQFHEPHPSSKIPFNIARGFGRRLFRNYGWRGDMFVLEDPKEQAAIVVE</sequence>
<evidence type="ECO:0000313" key="3">
    <source>
        <dbReference type="Proteomes" id="UP000827284"/>
    </source>
</evidence>
<dbReference type="Proteomes" id="UP000827284">
    <property type="component" value="Unassembled WGS sequence"/>
</dbReference>
<gene>
    <name evidence="2" type="ORF">EMPS_06945</name>
</gene>
<proteinExistence type="predicted"/>
<evidence type="ECO:0000256" key="1">
    <source>
        <dbReference type="SAM" id="MobiDB-lite"/>
    </source>
</evidence>
<name>A0A9P3LXY7_9FUNG</name>
<reference evidence="2" key="2">
    <citation type="journal article" date="2022" name="Microbiol. Resour. Announc.">
        <title>Whole-Genome Sequence of Entomortierella parvispora E1425, a Mucoromycotan Fungus Associated with Burkholderiaceae-Related Endosymbiotic Bacteria.</title>
        <authorList>
            <person name="Herlambang A."/>
            <person name="Guo Y."/>
            <person name="Takashima Y."/>
            <person name="Narisawa K."/>
            <person name="Ohta H."/>
            <person name="Nishizawa T."/>
        </authorList>
    </citation>
    <scope>NUCLEOTIDE SEQUENCE</scope>
    <source>
        <strain evidence="2">E1425</strain>
    </source>
</reference>
<comment type="caution">
    <text evidence="2">The sequence shown here is derived from an EMBL/GenBank/DDBJ whole genome shotgun (WGS) entry which is preliminary data.</text>
</comment>
<dbReference type="EMBL" id="BQFW01000009">
    <property type="protein sequence ID" value="GJJ74587.1"/>
    <property type="molecule type" value="Genomic_DNA"/>
</dbReference>
<keyword evidence="3" id="KW-1185">Reference proteome</keyword>
<reference evidence="2" key="1">
    <citation type="submission" date="2021-11" db="EMBL/GenBank/DDBJ databases">
        <authorList>
            <person name="Herlambang A."/>
            <person name="Guo Y."/>
            <person name="Takashima Y."/>
            <person name="Nishizawa T."/>
        </authorList>
    </citation>
    <scope>NUCLEOTIDE SEQUENCE</scope>
    <source>
        <strain evidence="2">E1425</strain>
    </source>
</reference>
<evidence type="ECO:0000313" key="2">
    <source>
        <dbReference type="EMBL" id="GJJ74587.1"/>
    </source>
</evidence>
<feature type="compositionally biased region" description="Basic and acidic residues" evidence="1">
    <location>
        <begin position="558"/>
        <end position="578"/>
    </location>
</feature>
<dbReference type="PANTHER" id="PTHR40788">
    <property type="entry name" value="CLR5 DOMAIN-CONTAINING PROTEIN-RELATED"/>
    <property type="match status" value="1"/>
</dbReference>
<accession>A0A9P3LXY7</accession>